<gene>
    <name evidence="1" type="ORF">SDC9_148907</name>
</gene>
<proteinExistence type="predicted"/>
<name>A0A645EJS5_9ZZZZ</name>
<evidence type="ECO:0000313" key="1">
    <source>
        <dbReference type="EMBL" id="MPN01696.1"/>
    </source>
</evidence>
<protein>
    <submittedName>
        <fullName evidence="1">Uncharacterized protein</fullName>
    </submittedName>
</protein>
<comment type="caution">
    <text evidence="1">The sequence shown here is derived from an EMBL/GenBank/DDBJ whole genome shotgun (WGS) entry which is preliminary data.</text>
</comment>
<organism evidence="1">
    <name type="scientific">bioreactor metagenome</name>
    <dbReference type="NCBI Taxonomy" id="1076179"/>
    <lineage>
        <taxon>unclassified sequences</taxon>
        <taxon>metagenomes</taxon>
        <taxon>ecological metagenomes</taxon>
    </lineage>
</organism>
<reference evidence="1" key="1">
    <citation type="submission" date="2019-08" db="EMBL/GenBank/DDBJ databases">
        <authorList>
            <person name="Kucharzyk K."/>
            <person name="Murdoch R.W."/>
            <person name="Higgins S."/>
            <person name="Loffler F."/>
        </authorList>
    </citation>
    <scope>NUCLEOTIDE SEQUENCE</scope>
</reference>
<accession>A0A645EJS5</accession>
<sequence>MGVFFKQYRTQLAGKLHRIHRERFIAALCHHFKGMRLLQVGPQILHRNAADLVKIFCAHRRAGQCCNAKHFLHTAKGFVNINIVAFRLDIHGALRVVHAKLAKVCKAAAHSFHHRLLKGFAVEAFQRHFALIGHNQFFHLFHPLTRRLARCNRI</sequence>
<dbReference type="EMBL" id="VSSQ01047690">
    <property type="protein sequence ID" value="MPN01696.1"/>
    <property type="molecule type" value="Genomic_DNA"/>
</dbReference>
<dbReference type="AlphaFoldDB" id="A0A645EJS5"/>